<dbReference type="InterPro" id="IPR036291">
    <property type="entry name" value="NAD(P)-bd_dom_sf"/>
</dbReference>
<dbReference type="AlphaFoldDB" id="W9X9D6"/>
<accession>W9X9D6</accession>
<dbReference type="InterPro" id="IPR020843">
    <property type="entry name" value="ER"/>
</dbReference>
<dbReference type="GeneID" id="19174553"/>
<dbReference type="RefSeq" id="XP_007738753.1">
    <property type="nucleotide sequence ID" value="XM_007740563.1"/>
</dbReference>
<proteinExistence type="predicted"/>
<evidence type="ECO:0000313" key="3">
    <source>
        <dbReference type="Proteomes" id="UP000019478"/>
    </source>
</evidence>
<name>W9X9D6_9EURO</name>
<sequence>MSVESQQWILNGSQGLSCLESTTAKVPELGRYDVLVKFKAVSLNYRDIAMVLGKYPRPMRKGLVPGSDGAGEVVKAGPGVTEFRPGDRVATCFFQDYVAGKPTLQRLQTALGADKDGVFRQYGIFPVHGLVAIPPCLDWREASTLSCAALTAWGCLHGERPVAPGDTVLIQGTGGVSLFGLQFAVAAGARVIATTSSDTKVGLLKGLGAQHVVNYKTHSDWGARVRQLTPNQQGCDIILEVGGPRSVNQSLQAAKVGADIHMIGWLGGAGDDPGPTIWDVRQALCNIKSVVVGSRAQFEDMNKSIEAFKIKPAIDSSVFDLARLKEAYQYLIEAKHLGKVVVDVQ</sequence>
<gene>
    <name evidence="2" type="ORF">A1O3_10473</name>
</gene>
<feature type="domain" description="Enoyl reductase (ER)" evidence="1">
    <location>
        <begin position="12"/>
        <end position="342"/>
    </location>
</feature>
<comment type="caution">
    <text evidence="2">The sequence shown here is derived from an EMBL/GenBank/DDBJ whole genome shotgun (WGS) entry which is preliminary data.</text>
</comment>
<dbReference type="InterPro" id="IPR011032">
    <property type="entry name" value="GroES-like_sf"/>
</dbReference>
<dbReference type="EMBL" id="AMGY01000012">
    <property type="protein sequence ID" value="EXJ76828.1"/>
    <property type="molecule type" value="Genomic_DNA"/>
</dbReference>
<dbReference type="Pfam" id="PF00107">
    <property type="entry name" value="ADH_zinc_N"/>
    <property type="match status" value="1"/>
</dbReference>
<dbReference type="InterPro" id="IPR013154">
    <property type="entry name" value="ADH-like_N"/>
</dbReference>
<dbReference type="PANTHER" id="PTHR45033:SF2">
    <property type="entry name" value="ZINC-TYPE ALCOHOL DEHYDROGENASE-LIKE PROTEIN C1773.06C"/>
    <property type="match status" value="1"/>
</dbReference>
<dbReference type="eggNOG" id="KOG1198">
    <property type="taxonomic scope" value="Eukaryota"/>
</dbReference>
<dbReference type="STRING" id="1182542.W9X9D6"/>
<dbReference type="GO" id="GO:0016491">
    <property type="term" value="F:oxidoreductase activity"/>
    <property type="evidence" value="ECO:0007669"/>
    <property type="project" value="InterPro"/>
</dbReference>
<dbReference type="SUPFAM" id="SSF51735">
    <property type="entry name" value="NAD(P)-binding Rossmann-fold domains"/>
    <property type="match status" value="1"/>
</dbReference>
<keyword evidence="3" id="KW-1185">Reference proteome</keyword>
<evidence type="ECO:0000313" key="2">
    <source>
        <dbReference type="EMBL" id="EXJ76828.1"/>
    </source>
</evidence>
<evidence type="ECO:0000259" key="1">
    <source>
        <dbReference type="SMART" id="SM00829"/>
    </source>
</evidence>
<dbReference type="InterPro" id="IPR052711">
    <property type="entry name" value="Zinc_ADH-like"/>
</dbReference>
<dbReference type="Gene3D" id="3.40.50.720">
    <property type="entry name" value="NAD(P)-binding Rossmann-like Domain"/>
    <property type="match status" value="1"/>
</dbReference>
<dbReference type="CDD" id="cd08276">
    <property type="entry name" value="MDR7"/>
    <property type="match status" value="1"/>
</dbReference>
<dbReference type="Pfam" id="PF08240">
    <property type="entry name" value="ADH_N"/>
    <property type="match status" value="1"/>
</dbReference>
<dbReference type="SMART" id="SM00829">
    <property type="entry name" value="PKS_ER"/>
    <property type="match status" value="1"/>
</dbReference>
<organism evidence="2 3">
    <name type="scientific">Capronia epimyces CBS 606.96</name>
    <dbReference type="NCBI Taxonomy" id="1182542"/>
    <lineage>
        <taxon>Eukaryota</taxon>
        <taxon>Fungi</taxon>
        <taxon>Dikarya</taxon>
        <taxon>Ascomycota</taxon>
        <taxon>Pezizomycotina</taxon>
        <taxon>Eurotiomycetes</taxon>
        <taxon>Chaetothyriomycetidae</taxon>
        <taxon>Chaetothyriales</taxon>
        <taxon>Herpotrichiellaceae</taxon>
        <taxon>Capronia</taxon>
    </lineage>
</organism>
<dbReference type="OrthoDB" id="9930022at2759"/>
<dbReference type="HOGENOM" id="CLU_026673_3_4_1"/>
<dbReference type="PANTHER" id="PTHR45033">
    <property type="match status" value="1"/>
</dbReference>
<protein>
    <recommendedName>
        <fullName evidence="1">Enoyl reductase (ER) domain-containing protein</fullName>
    </recommendedName>
</protein>
<dbReference type="SUPFAM" id="SSF50129">
    <property type="entry name" value="GroES-like"/>
    <property type="match status" value="1"/>
</dbReference>
<reference evidence="2 3" key="1">
    <citation type="submission" date="2013-03" db="EMBL/GenBank/DDBJ databases">
        <title>The Genome Sequence of Capronia epimyces CBS 606.96.</title>
        <authorList>
            <consortium name="The Broad Institute Genomics Platform"/>
            <person name="Cuomo C."/>
            <person name="de Hoog S."/>
            <person name="Gorbushina A."/>
            <person name="Walker B."/>
            <person name="Young S.K."/>
            <person name="Zeng Q."/>
            <person name="Gargeya S."/>
            <person name="Fitzgerald M."/>
            <person name="Haas B."/>
            <person name="Abouelleil A."/>
            <person name="Allen A.W."/>
            <person name="Alvarado L."/>
            <person name="Arachchi H.M."/>
            <person name="Berlin A.M."/>
            <person name="Chapman S.B."/>
            <person name="Gainer-Dewar J."/>
            <person name="Goldberg J."/>
            <person name="Griggs A."/>
            <person name="Gujja S."/>
            <person name="Hansen M."/>
            <person name="Howarth C."/>
            <person name="Imamovic A."/>
            <person name="Ireland A."/>
            <person name="Larimer J."/>
            <person name="McCowan C."/>
            <person name="Murphy C."/>
            <person name="Pearson M."/>
            <person name="Poon T.W."/>
            <person name="Priest M."/>
            <person name="Roberts A."/>
            <person name="Saif S."/>
            <person name="Shea T."/>
            <person name="Sisk P."/>
            <person name="Sykes S."/>
            <person name="Wortman J."/>
            <person name="Nusbaum C."/>
            <person name="Birren B."/>
        </authorList>
    </citation>
    <scope>NUCLEOTIDE SEQUENCE [LARGE SCALE GENOMIC DNA]</scope>
    <source>
        <strain evidence="2 3">CBS 606.96</strain>
    </source>
</reference>
<dbReference type="InterPro" id="IPR013149">
    <property type="entry name" value="ADH-like_C"/>
</dbReference>
<dbReference type="Gene3D" id="3.90.180.10">
    <property type="entry name" value="Medium-chain alcohol dehydrogenases, catalytic domain"/>
    <property type="match status" value="1"/>
</dbReference>
<dbReference type="Proteomes" id="UP000019478">
    <property type="component" value="Unassembled WGS sequence"/>
</dbReference>